<evidence type="ECO:0000256" key="2">
    <source>
        <dbReference type="SAM" id="Phobius"/>
    </source>
</evidence>
<reference evidence="3" key="1">
    <citation type="submission" date="2022-07" db="EMBL/GenBank/DDBJ databases">
        <title>Genome Sequence of Leucocoprinus birnbaumii.</title>
        <authorList>
            <person name="Buettner E."/>
        </authorList>
    </citation>
    <scope>NUCLEOTIDE SEQUENCE</scope>
    <source>
        <strain evidence="3">VT141</strain>
    </source>
</reference>
<gene>
    <name evidence="3" type="ORF">NP233_g2532</name>
</gene>
<feature type="region of interest" description="Disordered" evidence="1">
    <location>
        <begin position="30"/>
        <end position="70"/>
    </location>
</feature>
<evidence type="ECO:0000256" key="1">
    <source>
        <dbReference type="SAM" id="MobiDB-lite"/>
    </source>
</evidence>
<dbReference type="EMBL" id="JANIEX010000108">
    <property type="protein sequence ID" value="KAJ3573293.1"/>
    <property type="molecule type" value="Genomic_DNA"/>
</dbReference>
<dbReference type="Proteomes" id="UP001213000">
    <property type="component" value="Unassembled WGS sequence"/>
</dbReference>
<evidence type="ECO:0000313" key="4">
    <source>
        <dbReference type="Proteomes" id="UP001213000"/>
    </source>
</evidence>
<feature type="compositionally biased region" description="Pro residues" evidence="1">
    <location>
        <begin position="34"/>
        <end position="43"/>
    </location>
</feature>
<feature type="transmembrane region" description="Helical" evidence="2">
    <location>
        <begin position="83"/>
        <end position="104"/>
    </location>
</feature>
<protein>
    <submittedName>
        <fullName evidence="3">Uncharacterized protein</fullName>
    </submittedName>
</protein>
<dbReference type="AlphaFoldDB" id="A0AAD5W246"/>
<evidence type="ECO:0000313" key="3">
    <source>
        <dbReference type="EMBL" id="KAJ3573293.1"/>
    </source>
</evidence>
<keyword evidence="4" id="KW-1185">Reference proteome</keyword>
<keyword evidence="2" id="KW-0812">Transmembrane</keyword>
<keyword evidence="2" id="KW-1133">Transmembrane helix</keyword>
<proteinExistence type="predicted"/>
<name>A0AAD5W246_9AGAR</name>
<comment type="caution">
    <text evidence="3">The sequence shown here is derived from an EMBL/GenBank/DDBJ whole genome shotgun (WGS) entry which is preliminary data.</text>
</comment>
<keyword evidence="2" id="KW-0472">Membrane</keyword>
<accession>A0AAD5W246</accession>
<sequence length="186" mass="20079">MEVQALRREIVQAQIRPPIHPKRARLLASQTPQPIDPSTPPPQYDALPNSNAFSDSTRAENGLHHPGNSDCRSATRWWHTKKAIFLVIVIFNVIVLGAVLGGVLGSRRLAHDDHPTFTRGFPNFSTAGPPLDFDTFTSTAIATTSTTTAPSLPASDVVTASIPLVTSGTTWVGPRIMSAVIPWPTQ</sequence>
<organism evidence="3 4">
    <name type="scientific">Leucocoprinus birnbaumii</name>
    <dbReference type="NCBI Taxonomy" id="56174"/>
    <lineage>
        <taxon>Eukaryota</taxon>
        <taxon>Fungi</taxon>
        <taxon>Dikarya</taxon>
        <taxon>Basidiomycota</taxon>
        <taxon>Agaricomycotina</taxon>
        <taxon>Agaricomycetes</taxon>
        <taxon>Agaricomycetidae</taxon>
        <taxon>Agaricales</taxon>
        <taxon>Agaricineae</taxon>
        <taxon>Agaricaceae</taxon>
        <taxon>Leucocoprinus</taxon>
    </lineage>
</organism>